<comment type="subcellular location">
    <subcellularLocation>
        <location evidence="1">Cell inner membrane</location>
        <topology evidence="1">Multi-pass membrane protein</topology>
    </subcellularLocation>
</comment>
<feature type="binding site" evidence="12">
    <location>
        <position position="477"/>
    </location>
    <ligand>
        <name>K(+)</name>
        <dbReference type="ChEBI" id="CHEBI:29103"/>
    </ligand>
</feature>
<keyword evidence="7 13" id="KW-0812">Transmembrane</keyword>
<dbReference type="KEGG" id="pbs:Plabr_0113"/>
<evidence type="ECO:0000256" key="2">
    <source>
        <dbReference type="ARBA" id="ARBA00009137"/>
    </source>
</evidence>
<keyword evidence="12" id="KW-0479">Metal-binding</keyword>
<evidence type="ECO:0000256" key="5">
    <source>
        <dbReference type="ARBA" id="ARBA00022519"/>
    </source>
</evidence>
<keyword evidence="5" id="KW-0997">Cell inner membrane</keyword>
<evidence type="ECO:0000256" key="1">
    <source>
        <dbReference type="ARBA" id="ARBA00004429"/>
    </source>
</evidence>
<feature type="transmembrane region" description="Helical" evidence="13">
    <location>
        <begin position="302"/>
        <end position="322"/>
    </location>
</feature>
<dbReference type="RefSeq" id="WP_013626487.1">
    <property type="nucleotide sequence ID" value="NC_015174.1"/>
</dbReference>
<dbReference type="InterPro" id="IPR003445">
    <property type="entry name" value="Cat_transpt"/>
</dbReference>
<evidence type="ECO:0000256" key="9">
    <source>
        <dbReference type="ARBA" id="ARBA00022989"/>
    </source>
</evidence>
<dbReference type="PANTHER" id="PTHR32024:SF2">
    <property type="entry name" value="TRK SYSTEM POTASSIUM UPTAKE PROTEIN TRKG-RELATED"/>
    <property type="match status" value="1"/>
</dbReference>
<proteinExistence type="inferred from homology"/>
<dbReference type="PIRSF" id="PIRSF006247">
    <property type="entry name" value="TrkH"/>
    <property type="match status" value="1"/>
</dbReference>
<dbReference type="PANTHER" id="PTHR32024">
    <property type="entry name" value="TRK SYSTEM POTASSIUM UPTAKE PROTEIN TRKG-RELATED"/>
    <property type="match status" value="1"/>
</dbReference>
<feature type="binding site" evidence="12">
    <location>
        <position position="124"/>
    </location>
    <ligand>
        <name>K(+)</name>
        <dbReference type="ChEBI" id="CHEBI:29103"/>
    </ligand>
</feature>
<organism evidence="14 15">
    <name type="scientific">Rubinisphaera brasiliensis (strain ATCC 49424 / DSM 5305 / JCM 21570 / IAM 15109 / NBRC 103401 / IFAM 1448)</name>
    <name type="common">Planctomyces brasiliensis</name>
    <dbReference type="NCBI Taxonomy" id="756272"/>
    <lineage>
        <taxon>Bacteria</taxon>
        <taxon>Pseudomonadati</taxon>
        <taxon>Planctomycetota</taxon>
        <taxon>Planctomycetia</taxon>
        <taxon>Planctomycetales</taxon>
        <taxon>Planctomycetaceae</taxon>
        <taxon>Rubinisphaera</taxon>
    </lineage>
</organism>
<evidence type="ECO:0000256" key="8">
    <source>
        <dbReference type="ARBA" id="ARBA00022958"/>
    </source>
</evidence>
<dbReference type="Proteomes" id="UP000006860">
    <property type="component" value="Chromosome"/>
</dbReference>
<keyword evidence="10" id="KW-0406">Ion transport</keyword>
<dbReference type="Pfam" id="PF02386">
    <property type="entry name" value="TrkH"/>
    <property type="match status" value="1"/>
</dbReference>
<feature type="transmembrane region" description="Helical" evidence="13">
    <location>
        <begin position="197"/>
        <end position="216"/>
    </location>
</feature>
<feature type="binding site" evidence="12">
    <location>
        <position position="347"/>
    </location>
    <ligand>
        <name>K(+)</name>
        <dbReference type="ChEBI" id="CHEBI:29103"/>
    </ligand>
</feature>
<dbReference type="EMBL" id="CP002546">
    <property type="protein sequence ID" value="ADY57743.1"/>
    <property type="molecule type" value="Genomic_DNA"/>
</dbReference>
<evidence type="ECO:0000256" key="4">
    <source>
        <dbReference type="ARBA" id="ARBA00022475"/>
    </source>
</evidence>
<feature type="transmembrane region" description="Helical" evidence="13">
    <location>
        <begin position="500"/>
        <end position="521"/>
    </location>
</feature>
<feature type="transmembrane region" description="Helical" evidence="13">
    <location>
        <begin position="76"/>
        <end position="98"/>
    </location>
</feature>
<feature type="transmembrane region" description="Helical" evidence="13">
    <location>
        <begin position="152"/>
        <end position="176"/>
    </location>
</feature>
<feature type="transmembrane region" description="Helical" evidence="13">
    <location>
        <begin position="364"/>
        <end position="385"/>
    </location>
</feature>
<name>F0SMI1_RUBBR</name>
<protein>
    <submittedName>
        <fullName evidence="14">Cation transporter</fullName>
    </submittedName>
</protein>
<gene>
    <name evidence="14" type="ordered locus">Plabr_0113</name>
</gene>
<comment type="similarity">
    <text evidence="2">Belongs to the TrkH potassium transport family.</text>
</comment>
<feature type="binding site" evidence="12">
    <location>
        <position position="123"/>
    </location>
    <ligand>
        <name>K(+)</name>
        <dbReference type="ChEBI" id="CHEBI:29103"/>
    </ligand>
</feature>
<keyword evidence="8 12" id="KW-0630">Potassium</keyword>
<feature type="transmembrane region" description="Helical" evidence="13">
    <location>
        <begin position="425"/>
        <end position="443"/>
    </location>
</feature>
<dbReference type="GO" id="GO:0005886">
    <property type="term" value="C:plasma membrane"/>
    <property type="evidence" value="ECO:0007669"/>
    <property type="project" value="UniProtKB-SubCell"/>
</dbReference>
<evidence type="ECO:0000313" key="15">
    <source>
        <dbReference type="Proteomes" id="UP000006860"/>
    </source>
</evidence>
<feature type="binding site" evidence="12">
    <location>
        <position position="346"/>
    </location>
    <ligand>
        <name>K(+)</name>
        <dbReference type="ChEBI" id="CHEBI:29103"/>
    </ligand>
</feature>
<dbReference type="HOGENOM" id="CLU_030708_0_2_0"/>
<evidence type="ECO:0000256" key="3">
    <source>
        <dbReference type="ARBA" id="ARBA00022448"/>
    </source>
</evidence>
<dbReference type="InterPro" id="IPR004772">
    <property type="entry name" value="TrkH"/>
</dbReference>
<keyword evidence="9 13" id="KW-1133">Transmembrane helix</keyword>
<feature type="binding site" evidence="12">
    <location>
        <position position="235"/>
    </location>
    <ligand>
        <name>K(+)</name>
        <dbReference type="ChEBI" id="CHEBI:29103"/>
    </ligand>
</feature>
<dbReference type="AlphaFoldDB" id="F0SMI1"/>
<evidence type="ECO:0000256" key="12">
    <source>
        <dbReference type="PIRSR" id="PIRSR006247-1"/>
    </source>
</evidence>
<evidence type="ECO:0000313" key="14">
    <source>
        <dbReference type="EMBL" id="ADY57743.1"/>
    </source>
</evidence>
<keyword evidence="6" id="KW-0633">Potassium transport</keyword>
<evidence type="ECO:0000256" key="11">
    <source>
        <dbReference type="ARBA" id="ARBA00023136"/>
    </source>
</evidence>
<reference evidence="15" key="1">
    <citation type="submission" date="2011-02" db="EMBL/GenBank/DDBJ databases">
        <title>The complete genome of Planctomyces brasiliensis DSM 5305.</title>
        <authorList>
            <person name="Lucas S."/>
            <person name="Copeland A."/>
            <person name="Lapidus A."/>
            <person name="Bruce D."/>
            <person name="Goodwin L."/>
            <person name="Pitluck S."/>
            <person name="Kyrpides N."/>
            <person name="Mavromatis K."/>
            <person name="Pagani I."/>
            <person name="Ivanova N."/>
            <person name="Ovchinnikova G."/>
            <person name="Lu M."/>
            <person name="Detter J.C."/>
            <person name="Han C."/>
            <person name="Land M."/>
            <person name="Hauser L."/>
            <person name="Markowitz V."/>
            <person name="Cheng J.-F."/>
            <person name="Hugenholtz P."/>
            <person name="Woyke T."/>
            <person name="Wu D."/>
            <person name="Tindall B."/>
            <person name="Pomrenke H.G."/>
            <person name="Brambilla E."/>
            <person name="Klenk H.-P."/>
            <person name="Eisen J.A."/>
        </authorList>
    </citation>
    <scope>NUCLEOTIDE SEQUENCE [LARGE SCALE GENOMIC DNA]</scope>
    <source>
        <strain evidence="15">ATCC 49424 / DSM 5305 / JCM 21570 / NBRC 103401 / IFAM 1448</strain>
    </source>
</reference>
<keyword evidence="3" id="KW-0813">Transport</keyword>
<dbReference type="OrthoDB" id="9810952at2"/>
<keyword evidence="15" id="KW-1185">Reference proteome</keyword>
<accession>F0SMI1</accession>
<dbReference type="GO" id="GO:0046872">
    <property type="term" value="F:metal ion binding"/>
    <property type="evidence" value="ECO:0007669"/>
    <property type="project" value="UniProtKB-KW"/>
</dbReference>
<evidence type="ECO:0000256" key="6">
    <source>
        <dbReference type="ARBA" id="ARBA00022538"/>
    </source>
</evidence>
<dbReference type="GO" id="GO:0015379">
    <property type="term" value="F:potassium:chloride symporter activity"/>
    <property type="evidence" value="ECO:0007669"/>
    <property type="project" value="InterPro"/>
</dbReference>
<evidence type="ECO:0000256" key="13">
    <source>
        <dbReference type="SAM" id="Phobius"/>
    </source>
</evidence>
<feature type="transmembrane region" description="Helical" evidence="13">
    <location>
        <begin position="256"/>
        <end position="275"/>
    </location>
</feature>
<dbReference type="eggNOG" id="COG0168">
    <property type="taxonomic scope" value="Bacteria"/>
</dbReference>
<keyword evidence="4" id="KW-1003">Cell membrane</keyword>
<evidence type="ECO:0000256" key="10">
    <source>
        <dbReference type="ARBA" id="ARBA00023065"/>
    </source>
</evidence>
<sequence length="528" mass="58201">MNWRLLCKLLGMLSLLVGGSMILSLPWAFPVCGVTETFELRGFLGILASTIISLVLGGVLFWVGRGNHGTVLHKEALAIVGLGWLLAGILGALPFLLARVMATPDTPMTVVDAFFESVSGFTTTGASVLTELEDPEMIPKCVMFWRCFTHWLGGMGIIVLFIALLGHLGVGGKALMHREVTGPINETVMPRVRETAMFMWQIYMGMSVVLAIIFLLQGMSLYDSLCHTFATVATGGFSTYNASAGHFQSVGIETTMLIFMVLAGTNFTLYYVVLFGQRKGQLKNRDARLRDRLSVFYKDTEWRVYMGVLLLSSLALTVNLLLTDEYTSLFEAVRHASFLTVSIMTTTGFGTEDFSQWSEFSKGLLLLLMFVGGCAGSTAGGIKVVRFILFFKIMRLEIEKAFRPKVVRALRLGGESAPESLRHDVVVYFSLILFIFVSSWMILNTIEPDTQWQVSTEHREAEKLLDCASAVAATLNNIGPGLGVLGPASNFSGFSPQGKFLLTLLMLLGRLELFAVLVLFFPSFWRNQ</sequence>
<keyword evidence="11 13" id="KW-0472">Membrane</keyword>
<feature type="transmembrane region" description="Helical" evidence="13">
    <location>
        <begin position="44"/>
        <end position="64"/>
    </location>
</feature>
<evidence type="ECO:0000256" key="7">
    <source>
        <dbReference type="ARBA" id="ARBA00022692"/>
    </source>
</evidence>
<dbReference type="STRING" id="756272.Plabr_0113"/>